<dbReference type="AlphaFoldDB" id="A0A0F9GA73"/>
<gene>
    <name evidence="1" type="ORF">LCGC14_2145290</name>
</gene>
<organism evidence="1">
    <name type="scientific">marine sediment metagenome</name>
    <dbReference type="NCBI Taxonomy" id="412755"/>
    <lineage>
        <taxon>unclassified sequences</taxon>
        <taxon>metagenomes</taxon>
        <taxon>ecological metagenomes</taxon>
    </lineage>
</organism>
<sequence length="169" mass="18014">KEIDRTVLRDSGFLAIFPSTSISSPAPGATFSPGDTLAVQAPSSHIFSLMGATLFIDGQPVIHRELDRSAQASTKEFTFVFSYPIPPDRQLGPMDVTVQVTSRTDNVMGIIADTSINNPPQADEIQGAVGTLDGRKGQSTSSTLASPRLSASQYLRKPHGRSTITVNIV</sequence>
<proteinExistence type="predicted"/>
<dbReference type="EMBL" id="LAZR01027214">
    <property type="protein sequence ID" value="KKL66410.1"/>
    <property type="molecule type" value="Genomic_DNA"/>
</dbReference>
<name>A0A0F9GA73_9ZZZZ</name>
<reference evidence="1" key="1">
    <citation type="journal article" date="2015" name="Nature">
        <title>Complex archaea that bridge the gap between prokaryotes and eukaryotes.</title>
        <authorList>
            <person name="Spang A."/>
            <person name="Saw J.H."/>
            <person name="Jorgensen S.L."/>
            <person name="Zaremba-Niedzwiedzka K."/>
            <person name="Martijn J."/>
            <person name="Lind A.E."/>
            <person name="van Eijk R."/>
            <person name="Schleper C."/>
            <person name="Guy L."/>
            <person name="Ettema T.J."/>
        </authorList>
    </citation>
    <scope>NUCLEOTIDE SEQUENCE</scope>
</reference>
<protein>
    <submittedName>
        <fullName evidence="1">Uncharacterized protein</fullName>
    </submittedName>
</protein>
<accession>A0A0F9GA73</accession>
<comment type="caution">
    <text evidence="1">The sequence shown here is derived from an EMBL/GenBank/DDBJ whole genome shotgun (WGS) entry which is preliminary data.</text>
</comment>
<feature type="non-terminal residue" evidence="1">
    <location>
        <position position="1"/>
    </location>
</feature>
<evidence type="ECO:0000313" key="1">
    <source>
        <dbReference type="EMBL" id="KKL66410.1"/>
    </source>
</evidence>